<keyword evidence="1" id="KW-1133">Transmembrane helix</keyword>
<dbReference type="AlphaFoldDB" id="A0A0K2RXZ1"/>
<dbReference type="PATRIC" id="fig|43675.28.peg.491"/>
<feature type="transmembrane region" description="Helical" evidence="1">
    <location>
        <begin position="66"/>
        <end position="83"/>
    </location>
</feature>
<sequence>MSQNATPASQASSQAESKKPNLRWRVNEIVIAAVIAVACAVIFWIWDIAVGPAAKTALVAAPEFRPIVAGAWLLGGTLSGLLIRKPGAALFGEIVAAFISVLFTGGAWSGEILIAGFFQGVGAEIAFAIFRYRRWDAFVAVFAGALSGLFMGVNEIFIYYPDMEPVKAIIYVACAVISGAVIAGFLAWILVQNLAKTGVLSSLASGKTRR</sequence>
<dbReference type="PIRSF" id="PIRSF037394">
    <property type="entry name" value="ABC_thiamine-permease_YkoE_prd"/>
    <property type="match status" value="1"/>
</dbReference>
<keyword evidence="1" id="KW-0812">Transmembrane</keyword>
<feature type="transmembrane region" description="Helical" evidence="1">
    <location>
        <begin position="90"/>
        <end position="106"/>
    </location>
</feature>
<evidence type="ECO:0000256" key="1">
    <source>
        <dbReference type="SAM" id="Phobius"/>
    </source>
</evidence>
<feature type="transmembrane region" description="Helical" evidence="1">
    <location>
        <begin position="26"/>
        <end position="46"/>
    </location>
</feature>
<feature type="transmembrane region" description="Helical" evidence="1">
    <location>
        <begin position="137"/>
        <end position="157"/>
    </location>
</feature>
<name>A0A0K2RXZ1_9MICC</name>
<reference evidence="3" key="1">
    <citation type="submission" date="2015-08" db="EMBL/GenBank/DDBJ databases">
        <title>Complete genome sequence of Rothia mucilaginosa strain NUM-Rm6536.</title>
        <authorList>
            <person name="Nambu T."/>
        </authorList>
    </citation>
    <scope>NUCLEOTIDE SEQUENCE [LARGE SCALE GENOMIC DNA]</scope>
    <source>
        <strain evidence="3">NUM-Rm6536</strain>
    </source>
</reference>
<dbReference type="RefSeq" id="WP_049350529.1">
    <property type="nucleotide sequence ID" value="NZ_AP014938.1"/>
</dbReference>
<keyword evidence="1" id="KW-0472">Membrane</keyword>
<accession>A0A0K2RXZ1</accession>
<gene>
    <name evidence="2" type="ORF">RM6536_0484</name>
</gene>
<feature type="transmembrane region" description="Helical" evidence="1">
    <location>
        <begin position="112"/>
        <end position="130"/>
    </location>
</feature>
<evidence type="ECO:0000313" key="2">
    <source>
        <dbReference type="EMBL" id="BAS19731.1"/>
    </source>
</evidence>
<protein>
    <submittedName>
        <fullName evidence="2">Substrate-specific component YkoE</fullName>
    </submittedName>
</protein>
<organism evidence="2">
    <name type="scientific">Rothia mucilaginosa</name>
    <dbReference type="NCBI Taxonomy" id="43675"/>
    <lineage>
        <taxon>Bacteria</taxon>
        <taxon>Bacillati</taxon>
        <taxon>Actinomycetota</taxon>
        <taxon>Actinomycetes</taxon>
        <taxon>Micrococcales</taxon>
        <taxon>Micrococcaceae</taxon>
        <taxon>Rothia</taxon>
    </lineage>
</organism>
<feature type="transmembrane region" description="Helical" evidence="1">
    <location>
        <begin position="169"/>
        <end position="191"/>
    </location>
</feature>
<dbReference type="Pfam" id="PF09819">
    <property type="entry name" value="ABC_cobalt"/>
    <property type="match status" value="1"/>
</dbReference>
<dbReference type="EMBL" id="AP014938">
    <property type="protein sequence ID" value="BAS19731.1"/>
    <property type="molecule type" value="Genomic_DNA"/>
</dbReference>
<proteinExistence type="predicted"/>
<dbReference type="Proteomes" id="UP000066203">
    <property type="component" value="Chromosome"/>
</dbReference>
<dbReference type="InterPro" id="IPR017195">
    <property type="entry name" value="ABC_thiamin-permease_prd"/>
</dbReference>
<evidence type="ECO:0000313" key="3">
    <source>
        <dbReference type="Proteomes" id="UP000066203"/>
    </source>
</evidence>